<dbReference type="CTD" id="20317547"/>
<dbReference type="EMBL" id="KL596665">
    <property type="protein sequence ID" value="KER30208.1"/>
    <property type="molecule type" value="Genomic_DNA"/>
</dbReference>
<proteinExistence type="predicted"/>
<evidence type="ECO:0000313" key="2">
    <source>
        <dbReference type="Proteomes" id="UP000054324"/>
    </source>
</evidence>
<organism evidence="1 2">
    <name type="scientific">Opisthorchis viverrini</name>
    <name type="common">Southeast Asian liver fluke</name>
    <dbReference type="NCBI Taxonomy" id="6198"/>
    <lineage>
        <taxon>Eukaryota</taxon>
        <taxon>Metazoa</taxon>
        <taxon>Spiralia</taxon>
        <taxon>Lophotrochozoa</taxon>
        <taxon>Platyhelminthes</taxon>
        <taxon>Trematoda</taxon>
        <taxon>Digenea</taxon>
        <taxon>Opisthorchiida</taxon>
        <taxon>Opisthorchiata</taxon>
        <taxon>Opisthorchiidae</taxon>
        <taxon>Opisthorchis</taxon>
    </lineage>
</organism>
<evidence type="ECO:0000313" key="1">
    <source>
        <dbReference type="EMBL" id="KER30208.1"/>
    </source>
</evidence>
<dbReference type="KEGG" id="ovi:T265_03360"/>
<accession>A0A074ZS35</accession>
<dbReference type="AlphaFoldDB" id="A0A074ZS35"/>
<gene>
    <name evidence="1" type="ORF">T265_03360</name>
</gene>
<name>A0A074ZS35_OPIVI</name>
<reference evidence="1 2" key="1">
    <citation type="submission" date="2013-11" db="EMBL/GenBank/DDBJ databases">
        <title>Opisthorchis viverrini - life in the bile duct.</title>
        <authorList>
            <person name="Young N.D."/>
            <person name="Nagarajan N."/>
            <person name="Lin S.J."/>
            <person name="Korhonen P.K."/>
            <person name="Jex A.R."/>
            <person name="Hall R.S."/>
            <person name="Safavi-Hemami H."/>
            <person name="Kaewkong W."/>
            <person name="Bertrand D."/>
            <person name="Gao S."/>
            <person name="Seet Q."/>
            <person name="Wongkham S."/>
            <person name="Teh B.T."/>
            <person name="Wongkham C."/>
            <person name="Intapan P.M."/>
            <person name="Maleewong W."/>
            <person name="Yang X."/>
            <person name="Hu M."/>
            <person name="Wang Z."/>
            <person name="Hofmann A."/>
            <person name="Sternberg P.W."/>
            <person name="Tan P."/>
            <person name="Wang J."/>
            <person name="Gasser R.B."/>
        </authorList>
    </citation>
    <scope>NUCLEOTIDE SEQUENCE [LARGE SCALE GENOMIC DNA]</scope>
</reference>
<keyword evidence="2" id="KW-1185">Reference proteome</keyword>
<dbReference type="Proteomes" id="UP000054324">
    <property type="component" value="Unassembled WGS sequence"/>
</dbReference>
<dbReference type="OrthoDB" id="5062908at2759"/>
<sequence>MTILALELSCSPCKHRSAVAPFRCLTAMPPEGCTRAGILSGCPSLDKGSRKAEVGFEPQTFRSATECAAPCRLTFQLLRYSRHSDTCTDVMH</sequence>
<dbReference type="GeneID" id="20317547"/>
<dbReference type="RefSeq" id="XP_009166085.1">
    <property type="nucleotide sequence ID" value="XM_009167821.1"/>
</dbReference>
<protein>
    <submittedName>
        <fullName evidence="1">Uncharacterized protein</fullName>
    </submittedName>
</protein>